<evidence type="ECO:0000256" key="1">
    <source>
        <dbReference type="ARBA" id="ARBA00022722"/>
    </source>
</evidence>
<dbReference type="CDD" id="cd00221">
    <property type="entry name" value="Vsr"/>
    <property type="match status" value="1"/>
</dbReference>
<evidence type="ECO:0000256" key="3">
    <source>
        <dbReference type="ARBA" id="ARBA00022763"/>
    </source>
</evidence>
<evidence type="ECO:0000313" key="8">
    <source>
        <dbReference type="Proteomes" id="UP000183053"/>
    </source>
</evidence>
<dbReference type="Gene3D" id="3.40.960.10">
    <property type="entry name" value="VSR Endonuclease"/>
    <property type="match status" value="1"/>
</dbReference>
<reference evidence="8" key="1">
    <citation type="submission" date="2016-10" db="EMBL/GenBank/DDBJ databases">
        <authorList>
            <person name="Varghese N."/>
            <person name="Submissions S."/>
        </authorList>
    </citation>
    <scope>NUCLEOTIDE SEQUENCE [LARGE SCALE GENOMIC DNA]</scope>
    <source>
        <strain evidence="8">DSM 44142</strain>
    </source>
</reference>
<dbReference type="Pfam" id="PF03852">
    <property type="entry name" value="Vsr"/>
    <property type="match status" value="1"/>
</dbReference>
<keyword evidence="1" id="KW-0540">Nuclease</keyword>
<dbReference type="NCBIfam" id="TIGR00632">
    <property type="entry name" value="vsr"/>
    <property type="match status" value="1"/>
</dbReference>
<dbReference type="GO" id="GO:0006298">
    <property type="term" value="P:mismatch repair"/>
    <property type="evidence" value="ECO:0007669"/>
    <property type="project" value="InterPro"/>
</dbReference>
<dbReference type="STRING" id="47312.SAMN04489765_1841"/>
<keyword evidence="4" id="KW-0378">Hydrolase</keyword>
<organism evidence="7 8">
    <name type="scientific">Tsukamurella pulmonis</name>
    <dbReference type="NCBI Taxonomy" id="47312"/>
    <lineage>
        <taxon>Bacteria</taxon>
        <taxon>Bacillati</taxon>
        <taxon>Actinomycetota</taxon>
        <taxon>Actinomycetes</taxon>
        <taxon>Mycobacteriales</taxon>
        <taxon>Tsukamurellaceae</taxon>
        <taxon>Tsukamurella</taxon>
    </lineage>
</organism>
<keyword evidence="8" id="KW-1185">Reference proteome</keyword>
<dbReference type="InterPro" id="IPR004603">
    <property type="entry name" value="DNA_mismatch_endonuc_vsr"/>
</dbReference>
<dbReference type="GO" id="GO:0004519">
    <property type="term" value="F:endonuclease activity"/>
    <property type="evidence" value="ECO:0007669"/>
    <property type="project" value="UniProtKB-KW"/>
</dbReference>
<name>A0A1H1DQK2_9ACTN</name>
<comment type="similarity">
    <text evidence="6">Belongs to the Vsr family.</text>
</comment>
<evidence type="ECO:0000256" key="4">
    <source>
        <dbReference type="ARBA" id="ARBA00022801"/>
    </source>
</evidence>
<gene>
    <name evidence="7" type="ORF">SAMN04489765_1841</name>
</gene>
<dbReference type="AlphaFoldDB" id="A0A1H1DQK2"/>
<dbReference type="GO" id="GO:0016787">
    <property type="term" value="F:hydrolase activity"/>
    <property type="evidence" value="ECO:0007669"/>
    <property type="project" value="UniProtKB-KW"/>
</dbReference>
<dbReference type="EMBL" id="FNLF01000002">
    <property type="protein sequence ID" value="SDQ78717.1"/>
    <property type="molecule type" value="Genomic_DNA"/>
</dbReference>
<keyword evidence="2 7" id="KW-0255">Endonuclease</keyword>
<evidence type="ECO:0000256" key="2">
    <source>
        <dbReference type="ARBA" id="ARBA00022759"/>
    </source>
</evidence>
<evidence type="ECO:0000256" key="5">
    <source>
        <dbReference type="ARBA" id="ARBA00023204"/>
    </source>
</evidence>
<accession>A0A1H1DQK2</accession>
<dbReference type="InterPro" id="IPR011335">
    <property type="entry name" value="Restrct_endonuc-II-like"/>
</dbReference>
<protein>
    <submittedName>
        <fullName evidence="7">T/G mismatch-specific endonuclease</fullName>
    </submittedName>
</protein>
<proteinExistence type="inferred from homology"/>
<evidence type="ECO:0000313" key="7">
    <source>
        <dbReference type="EMBL" id="SDQ78717.1"/>
    </source>
</evidence>
<sequence>MLVDGHDGSVNSWASSDAVRRSMMSNRRKDTRPELALRREVHRLGLRYFVDRAPLSKMRRRRADLVFPRLKVAVYLDGCFWHGCPEHHSVSKTNAEFWATKVANNRARDEDTNRRLEEAGWTVIRVWEHEDPAVAAAEIKAVVEKAKRYRPKNR</sequence>
<dbReference type="Proteomes" id="UP000183053">
    <property type="component" value="Unassembled WGS sequence"/>
</dbReference>
<evidence type="ECO:0000256" key="6">
    <source>
        <dbReference type="ARBA" id="ARBA00029466"/>
    </source>
</evidence>
<keyword evidence="3" id="KW-0227">DNA damage</keyword>
<keyword evidence="5" id="KW-0234">DNA repair</keyword>
<dbReference type="SUPFAM" id="SSF52980">
    <property type="entry name" value="Restriction endonuclease-like"/>
    <property type="match status" value="1"/>
</dbReference>